<organism evidence="2 3">
    <name type="scientific">Halovivax ruber (strain DSM 18193 / JCM 13892 / XH-70)</name>
    <dbReference type="NCBI Taxonomy" id="797302"/>
    <lineage>
        <taxon>Archaea</taxon>
        <taxon>Methanobacteriati</taxon>
        <taxon>Methanobacteriota</taxon>
        <taxon>Stenosarchaea group</taxon>
        <taxon>Halobacteria</taxon>
        <taxon>Halobacteriales</taxon>
        <taxon>Natrialbaceae</taxon>
        <taxon>Halovivax</taxon>
    </lineage>
</organism>
<feature type="transmembrane region" description="Helical" evidence="1">
    <location>
        <begin position="12"/>
        <end position="31"/>
    </location>
</feature>
<keyword evidence="3" id="KW-1185">Reference proteome</keyword>
<protein>
    <submittedName>
        <fullName evidence="2">Uncharacterized protein</fullName>
    </submittedName>
</protein>
<feature type="transmembrane region" description="Helical" evidence="1">
    <location>
        <begin position="67"/>
        <end position="90"/>
    </location>
</feature>
<dbReference type="Proteomes" id="UP000010846">
    <property type="component" value="Chromosome"/>
</dbReference>
<accession>L0I776</accession>
<dbReference type="AlphaFoldDB" id="L0I776"/>
<dbReference type="eggNOG" id="arCOG02732">
    <property type="taxonomic scope" value="Archaea"/>
</dbReference>
<feature type="transmembrane region" description="Helical" evidence="1">
    <location>
        <begin position="37"/>
        <end position="60"/>
    </location>
</feature>
<evidence type="ECO:0000313" key="3">
    <source>
        <dbReference type="Proteomes" id="UP000010846"/>
    </source>
</evidence>
<keyword evidence="1" id="KW-1133">Transmembrane helix</keyword>
<keyword evidence="1" id="KW-0472">Membrane</keyword>
<feature type="transmembrane region" description="Helical" evidence="1">
    <location>
        <begin position="96"/>
        <end position="120"/>
    </location>
</feature>
<keyword evidence="1" id="KW-0812">Transmembrane</keyword>
<dbReference type="HOGENOM" id="CLU_1648271_0_0_2"/>
<proteinExistence type="predicted"/>
<dbReference type="STRING" id="797302.Halru_0784"/>
<evidence type="ECO:0000313" key="2">
    <source>
        <dbReference type="EMBL" id="AGB15410.1"/>
    </source>
</evidence>
<reference evidence="2" key="1">
    <citation type="submission" date="2011-09" db="EMBL/GenBank/DDBJ databases">
        <title>Complete sequence of Halovivax ruber XH-70.</title>
        <authorList>
            <consortium name="US DOE Joint Genome Institute"/>
            <person name="Lucas S."/>
            <person name="Han J."/>
            <person name="Lapidus A."/>
            <person name="Cheng J.-F."/>
            <person name="Goodwin L."/>
            <person name="Pitluck S."/>
            <person name="Peters L."/>
            <person name="Mikhailova N."/>
            <person name="Davenport K."/>
            <person name="Detter J.C."/>
            <person name="Han C."/>
            <person name="Tapia R."/>
            <person name="Land M."/>
            <person name="Hauser L."/>
            <person name="Kyrpides N."/>
            <person name="Ivanova N."/>
            <person name="Pagani I."/>
            <person name="Sproer C."/>
            <person name="Anderson I."/>
            <person name="Woyke T."/>
        </authorList>
    </citation>
    <scope>NUCLEOTIDE SEQUENCE</scope>
    <source>
        <strain evidence="2">XH-70</strain>
    </source>
</reference>
<name>L0I776_HALRX</name>
<dbReference type="RefSeq" id="WP_015300082.1">
    <property type="nucleotide sequence ID" value="NC_019964.1"/>
</dbReference>
<evidence type="ECO:0000256" key="1">
    <source>
        <dbReference type="SAM" id="Phobius"/>
    </source>
</evidence>
<dbReference type="KEGG" id="hru:Halru_0784"/>
<gene>
    <name evidence="2" type="ordered locus">Halru_0784</name>
</gene>
<dbReference type="EMBL" id="CP003050">
    <property type="protein sequence ID" value="AGB15410.1"/>
    <property type="molecule type" value="Genomic_DNA"/>
</dbReference>
<feature type="transmembrane region" description="Helical" evidence="1">
    <location>
        <begin position="132"/>
        <end position="150"/>
    </location>
</feature>
<sequence>MEKIKKQRQLRIVSAINIVIISIGAFSYITMSPAGSATLPAITFALGVVALTIGTAFALIEFHDRAALFLALVIATLGGLGMAVGPQLWLIPLLTILALTIERSLVPLGVLVAIAVLLGLTVRTATWQRSATALVATLVFASAAGTYLVIHRRLFTRQIG</sequence>
<dbReference type="GeneID" id="14375038"/>